<organism evidence="1 2">
    <name type="scientific">Araneus ventricosus</name>
    <name type="common">Orbweaver spider</name>
    <name type="synonym">Epeira ventricosa</name>
    <dbReference type="NCBI Taxonomy" id="182803"/>
    <lineage>
        <taxon>Eukaryota</taxon>
        <taxon>Metazoa</taxon>
        <taxon>Ecdysozoa</taxon>
        <taxon>Arthropoda</taxon>
        <taxon>Chelicerata</taxon>
        <taxon>Arachnida</taxon>
        <taxon>Araneae</taxon>
        <taxon>Araneomorphae</taxon>
        <taxon>Entelegynae</taxon>
        <taxon>Araneoidea</taxon>
        <taxon>Araneidae</taxon>
        <taxon>Araneus</taxon>
    </lineage>
</organism>
<evidence type="ECO:0000313" key="1">
    <source>
        <dbReference type="EMBL" id="GBO06800.1"/>
    </source>
</evidence>
<reference evidence="1 2" key="1">
    <citation type="journal article" date="2019" name="Sci. Rep.">
        <title>Orb-weaving spider Araneus ventricosus genome elucidates the spidroin gene catalogue.</title>
        <authorList>
            <person name="Kono N."/>
            <person name="Nakamura H."/>
            <person name="Ohtoshi R."/>
            <person name="Moran D.A.P."/>
            <person name="Shinohara A."/>
            <person name="Yoshida Y."/>
            <person name="Fujiwara M."/>
            <person name="Mori M."/>
            <person name="Tomita M."/>
            <person name="Arakawa K."/>
        </authorList>
    </citation>
    <scope>NUCLEOTIDE SEQUENCE [LARGE SCALE GENOMIC DNA]</scope>
</reference>
<proteinExistence type="predicted"/>
<dbReference type="EMBL" id="BGPR01033031">
    <property type="protein sequence ID" value="GBO06800.1"/>
    <property type="molecule type" value="Genomic_DNA"/>
</dbReference>
<comment type="caution">
    <text evidence="1">The sequence shown here is derived from an EMBL/GenBank/DDBJ whole genome shotgun (WGS) entry which is preliminary data.</text>
</comment>
<sequence>MEPVLIETESAESITPTLEFLDERSSSKGSVSSCKKTINKYFLNDQVTKAELLWCLRTVMTHSSFRSNSDLPDICKLMFPDNEIAKKFKMKKDETLYTICFGLAPFFKNELSAVLSSLESYFICFDESLNKVVQKGQMDIHVSFWKKKKMGMLLQHDI</sequence>
<keyword evidence="2" id="KW-1185">Reference proteome</keyword>
<dbReference type="OrthoDB" id="7697627at2759"/>
<gene>
    <name evidence="1" type="ORF">AVEN_273300_1</name>
</gene>
<name>A0A4Y2U571_ARAVE</name>
<dbReference type="AlphaFoldDB" id="A0A4Y2U571"/>
<evidence type="ECO:0000313" key="2">
    <source>
        <dbReference type="Proteomes" id="UP000499080"/>
    </source>
</evidence>
<protein>
    <submittedName>
        <fullName evidence="1">Uncharacterized protein</fullName>
    </submittedName>
</protein>
<accession>A0A4Y2U571</accession>
<dbReference type="Proteomes" id="UP000499080">
    <property type="component" value="Unassembled WGS sequence"/>
</dbReference>